<keyword evidence="2" id="KW-1185">Reference proteome</keyword>
<protein>
    <submittedName>
        <fullName evidence="1">Uncharacterized protein</fullName>
    </submittedName>
</protein>
<evidence type="ECO:0000313" key="1">
    <source>
        <dbReference type="EMBL" id="GLV54298.1"/>
    </source>
</evidence>
<accession>A0ABQ6FMP9</accession>
<dbReference type="EMBL" id="BSRI01000001">
    <property type="protein sequence ID" value="GLV54298.1"/>
    <property type="molecule type" value="Genomic_DNA"/>
</dbReference>
<comment type="caution">
    <text evidence="1">The sequence shown here is derived from an EMBL/GenBank/DDBJ whole genome shotgun (WGS) entry which is preliminary data.</text>
</comment>
<organism evidence="1 2">
    <name type="scientific">Dictyobacter halimunensis</name>
    <dbReference type="NCBI Taxonomy" id="3026934"/>
    <lineage>
        <taxon>Bacteria</taxon>
        <taxon>Bacillati</taxon>
        <taxon>Chloroflexota</taxon>
        <taxon>Ktedonobacteria</taxon>
        <taxon>Ktedonobacterales</taxon>
        <taxon>Dictyobacteraceae</taxon>
        <taxon>Dictyobacter</taxon>
    </lineage>
</organism>
<gene>
    <name evidence="1" type="ORF">KDH_11460</name>
</gene>
<dbReference type="Proteomes" id="UP001344906">
    <property type="component" value="Unassembled WGS sequence"/>
</dbReference>
<evidence type="ECO:0000313" key="2">
    <source>
        <dbReference type="Proteomes" id="UP001344906"/>
    </source>
</evidence>
<proteinExistence type="predicted"/>
<reference evidence="1 2" key="1">
    <citation type="submission" date="2023-02" db="EMBL/GenBank/DDBJ databases">
        <title>Dictyobacter halimunensis sp. nov., a new member of the class Ktedonobacteria from forest soil in a geothermal area.</title>
        <authorList>
            <person name="Rachmania M.K."/>
            <person name="Ningsih F."/>
            <person name="Sakai Y."/>
            <person name="Yabe S."/>
            <person name="Yokota A."/>
            <person name="Sjamsuridzal W."/>
        </authorList>
    </citation>
    <scope>NUCLEOTIDE SEQUENCE [LARGE SCALE GENOMIC DNA]</scope>
    <source>
        <strain evidence="1 2">S3.2.2.5</strain>
    </source>
</reference>
<sequence>MNEIRFEEAPDWSDLAFFFPALQDTKDSKNVHTVDFEMIYVLRDNLERLMADIQLPHDRNTKGTFILPG</sequence>
<name>A0ABQ6FMP9_9CHLR</name>